<proteinExistence type="predicted"/>
<evidence type="ECO:0000259" key="2">
    <source>
        <dbReference type="PROSITE" id="PS50090"/>
    </source>
</evidence>
<accession>G0XZD3</accession>
<evidence type="ECO:0000256" key="1">
    <source>
        <dbReference type="SAM" id="MobiDB-lite"/>
    </source>
</evidence>
<dbReference type="SUPFAM" id="SSF46689">
    <property type="entry name" value="Homeodomain-like"/>
    <property type="match status" value="1"/>
</dbReference>
<dbReference type="Gene3D" id="1.10.10.60">
    <property type="entry name" value="Homeodomain-like"/>
    <property type="match status" value="1"/>
</dbReference>
<dbReference type="AlphaFoldDB" id="G0XZD3"/>
<dbReference type="CDD" id="cd11660">
    <property type="entry name" value="SANT_TRF"/>
    <property type="match status" value="1"/>
</dbReference>
<evidence type="ECO:0000313" key="3">
    <source>
        <dbReference type="EMBL" id="AEJ72573.1"/>
    </source>
</evidence>
<feature type="region of interest" description="Disordered" evidence="1">
    <location>
        <begin position="91"/>
        <end position="123"/>
    </location>
</feature>
<name>G0XZD3_MALDO</name>
<sequence>MRCVLFGNRFLCVENVSQYSGRTRTKVLLTYKRKRRSRKALEEGHDCHNSLFVAPNDTSLSREDLQLRLIDKCAPEDYDRIDSSIPHSIRKSSRLDSLDEGHSRHKKVGSSSNTNNEALVDDDNAGGKLISGLMGNATEMTADFVWPKSSSSSSSFERKGTSECDGILLRLNASNLEETDPFSKINADNLCCDSAVQTKSTAPLITFCRRKTRRKDIDKSDKQSKSVPAENDCSLVTKLSDCVCANAASCEETSPEKCSIDHETDLKHSSNKAQVLSSDDLKATEIPCVGQSLPYLHLSVIPTDSCGTDCNFDLNLSPQQQPNIAAPKTMGGSLDSTSRNHAAVLHELSPPQMLAARNERVETQASQLHRDAFEFLEVGASCKDNDDKVGPLIPEEFTSENKCLPLFPEEKTSDIFCPMITQPEVAASIASERRKVLQLGGQNNQPKQGSPMFLGLSLTEKPVLAGCAANTCFNTSPFLNSIIGTREFIRDAALQSSSSRLSSVLKHKIMHDSVVSQARALNERGSFHDNYMPHNTMWSEEELDFLWMGVRRYGRDNWNAMLRDPSLQFSPWRVARDLAERWEEEQSKLFSGLCVPQLGCNYFPGPKRGIWKENTTDITQVSLGDVDAHRGGNASGRPLFKSAYICNNGNGNPRRPLGYTKRTSRFEMGRDKYEDDEFSVLNRSRTIRRGKLLSTDGPTTCVGAKGNLPHWLREAVASPPPTVPSTVSSIAHSDRLNLTLLRFDPRGSHLAPRNEMQFTCGGLRVNDSQPLSTAPLFNYSSVGLGIGKLRRDSSHHAGKQDVIIIDSDGSSEETISDDCSARL</sequence>
<reference evidence="3" key="1">
    <citation type="journal article" date="2011" name="Mol. Plant Pathol.">
        <title>Identification of serine/threonine kinase and nucleotide-binding site-leucine-rich repeat (NBS-LRR) genes in the fire blight resistance quantitative trait locus of apple cultivar 'Evereste'.</title>
        <authorList>
            <person name="Parravicini G."/>
            <person name="Gessler C."/>
            <person name="Denance C."/>
            <person name="Lasserre-Zuber P."/>
            <person name="Vergne E."/>
            <person name="Brisset M.N."/>
            <person name="Patocchi A."/>
            <person name="Durel C.E."/>
            <person name="Broggini G.A."/>
        </authorList>
    </citation>
    <scope>NUCLEOTIDE SEQUENCE</scope>
</reference>
<feature type="compositionally biased region" description="Basic and acidic residues" evidence="1">
    <location>
        <begin position="93"/>
        <end position="102"/>
    </location>
</feature>
<feature type="domain" description="Myb-like" evidence="2">
    <location>
        <begin position="538"/>
        <end position="586"/>
    </location>
</feature>
<organism evidence="3">
    <name type="scientific">Malus domestica</name>
    <name type="common">Apple</name>
    <name type="synonym">Pyrus malus</name>
    <dbReference type="NCBI Taxonomy" id="3750"/>
    <lineage>
        <taxon>Eukaryota</taxon>
        <taxon>Viridiplantae</taxon>
        <taxon>Streptophyta</taxon>
        <taxon>Embryophyta</taxon>
        <taxon>Tracheophyta</taxon>
        <taxon>Spermatophyta</taxon>
        <taxon>Magnoliopsida</taxon>
        <taxon>eudicotyledons</taxon>
        <taxon>Gunneridae</taxon>
        <taxon>Pentapetalae</taxon>
        <taxon>rosids</taxon>
        <taxon>fabids</taxon>
        <taxon>Rosales</taxon>
        <taxon>Rosaceae</taxon>
        <taxon>Amygdaloideae</taxon>
        <taxon>Maleae</taxon>
        <taxon>Malus</taxon>
    </lineage>
</organism>
<dbReference type="PROSITE" id="PS50090">
    <property type="entry name" value="MYB_LIKE"/>
    <property type="match status" value="1"/>
</dbReference>
<dbReference type="InterPro" id="IPR009057">
    <property type="entry name" value="Homeodomain-like_sf"/>
</dbReference>
<feature type="region of interest" description="Disordered" evidence="1">
    <location>
        <begin position="800"/>
        <end position="823"/>
    </location>
</feature>
<dbReference type="EMBL" id="HQ445899">
    <property type="protein sequence ID" value="AEJ72573.1"/>
    <property type="molecule type" value="Genomic_DNA"/>
</dbReference>
<protein>
    <submittedName>
        <fullName evidence="3">Putative chromatin remodeling complex subunit</fullName>
    </submittedName>
</protein>
<dbReference type="InterPro" id="IPR001005">
    <property type="entry name" value="SANT/Myb"/>
</dbReference>